<dbReference type="GO" id="GO:0002142">
    <property type="term" value="C:stereocilia ankle link complex"/>
    <property type="evidence" value="ECO:0007669"/>
    <property type="project" value="TreeGrafter"/>
</dbReference>
<accession>A0A1B0GNZ2</accession>
<dbReference type="PANTHER" id="PTHR23116">
    <property type="entry name" value="PDZ DOMAIN CONTAINING WHIRLIN AND HARMONIN-RELATED"/>
    <property type="match status" value="1"/>
</dbReference>
<dbReference type="InterPro" id="IPR036034">
    <property type="entry name" value="PDZ_sf"/>
</dbReference>
<dbReference type="Proteomes" id="UP000092462">
    <property type="component" value="Unassembled WGS sequence"/>
</dbReference>
<dbReference type="PANTHER" id="PTHR23116:SF29">
    <property type="entry name" value="PDZ DOMAIN-CONTAINING PROTEIN 7"/>
    <property type="match status" value="1"/>
</dbReference>
<dbReference type="AlphaFoldDB" id="A0A1B0GNZ2"/>
<dbReference type="InterPro" id="IPR001478">
    <property type="entry name" value="PDZ"/>
</dbReference>
<dbReference type="Gene3D" id="2.30.42.10">
    <property type="match status" value="1"/>
</dbReference>
<comment type="subcellular location">
    <subcellularLocation>
        <location evidence="1">Cell projection</location>
    </subcellularLocation>
</comment>
<dbReference type="GO" id="GO:0032426">
    <property type="term" value="C:stereocilium tip"/>
    <property type="evidence" value="ECO:0007669"/>
    <property type="project" value="TreeGrafter"/>
</dbReference>
<evidence type="ECO:0000313" key="4">
    <source>
        <dbReference type="EnsemblMetazoa" id="PPAI006289-PA"/>
    </source>
</evidence>
<keyword evidence="5" id="KW-1185">Reference proteome</keyword>
<dbReference type="GO" id="GO:0005929">
    <property type="term" value="C:cilium"/>
    <property type="evidence" value="ECO:0007669"/>
    <property type="project" value="TreeGrafter"/>
</dbReference>
<evidence type="ECO:0000256" key="2">
    <source>
        <dbReference type="ARBA" id="ARBA00022737"/>
    </source>
</evidence>
<evidence type="ECO:0000313" key="5">
    <source>
        <dbReference type="Proteomes" id="UP000092462"/>
    </source>
</evidence>
<evidence type="ECO:0000256" key="3">
    <source>
        <dbReference type="ARBA" id="ARBA00023273"/>
    </source>
</evidence>
<organism evidence="4 5">
    <name type="scientific">Phlebotomus papatasi</name>
    <name type="common">Sandfly</name>
    <dbReference type="NCBI Taxonomy" id="29031"/>
    <lineage>
        <taxon>Eukaryota</taxon>
        <taxon>Metazoa</taxon>
        <taxon>Ecdysozoa</taxon>
        <taxon>Arthropoda</taxon>
        <taxon>Hexapoda</taxon>
        <taxon>Insecta</taxon>
        <taxon>Pterygota</taxon>
        <taxon>Neoptera</taxon>
        <taxon>Endopterygota</taxon>
        <taxon>Diptera</taxon>
        <taxon>Nematocera</taxon>
        <taxon>Psychodoidea</taxon>
        <taxon>Psychodidae</taxon>
        <taxon>Phlebotomus</taxon>
        <taxon>Phlebotomus</taxon>
    </lineage>
</organism>
<evidence type="ECO:0000256" key="1">
    <source>
        <dbReference type="ARBA" id="ARBA00004316"/>
    </source>
</evidence>
<protein>
    <submittedName>
        <fullName evidence="4">Uncharacterized protein</fullName>
    </submittedName>
</protein>
<dbReference type="EMBL" id="AJVK01014763">
    <property type="status" value="NOT_ANNOTATED_CDS"/>
    <property type="molecule type" value="Genomic_DNA"/>
</dbReference>
<sequence length="169" mass="18522">MMKVELATKLSRSFDMKEDSGLMGDKGVRRHQSMQRLSLEQNGSGDPQNPDLCASVVPDQRGNLHITVKKSKPILGIAIEGGANTKHPLPRIINIHEHGAAYEAGGLEVGQLILEVDGHKVEGMHHQEVARLIAECFASREKPDITFLVVEAKKSNMEPKPTALIFLEA</sequence>
<dbReference type="VEuPathDB" id="VectorBase:PPAI006289"/>
<dbReference type="EnsemblMetazoa" id="PPAI006289-RA">
    <property type="protein sequence ID" value="PPAI006289-PA"/>
    <property type="gene ID" value="PPAI006289"/>
</dbReference>
<keyword evidence="3" id="KW-0966">Cell projection</keyword>
<dbReference type="SMART" id="SM00228">
    <property type="entry name" value="PDZ"/>
    <property type="match status" value="1"/>
</dbReference>
<proteinExistence type="predicted"/>
<dbReference type="SUPFAM" id="SSF50156">
    <property type="entry name" value="PDZ domain-like"/>
    <property type="match status" value="1"/>
</dbReference>
<reference evidence="4" key="1">
    <citation type="submission" date="2022-08" db="UniProtKB">
        <authorList>
            <consortium name="EnsemblMetazoa"/>
        </authorList>
    </citation>
    <scope>IDENTIFICATION</scope>
    <source>
        <strain evidence="4">Israel</strain>
    </source>
</reference>
<dbReference type="PROSITE" id="PS50106">
    <property type="entry name" value="PDZ"/>
    <property type="match status" value="1"/>
</dbReference>
<dbReference type="CDD" id="cd06742">
    <property type="entry name" value="PDZ3_FL-whirlin-like"/>
    <property type="match status" value="1"/>
</dbReference>
<keyword evidence="2" id="KW-0677">Repeat</keyword>
<dbReference type="InterPro" id="IPR051844">
    <property type="entry name" value="USH2_Complex_Protein"/>
</dbReference>
<dbReference type="GO" id="GO:0005886">
    <property type="term" value="C:plasma membrane"/>
    <property type="evidence" value="ECO:0007669"/>
    <property type="project" value="TreeGrafter"/>
</dbReference>
<name>A0A1B0GNZ2_PHLPP</name>
<dbReference type="Pfam" id="PF00595">
    <property type="entry name" value="PDZ"/>
    <property type="match status" value="1"/>
</dbReference>
<dbReference type="VEuPathDB" id="VectorBase:PPAPM1_011173"/>
<dbReference type="FunFam" id="2.30.42.10:FF:000173">
    <property type="entry name" value="whirlin isoform X4"/>
    <property type="match status" value="1"/>
</dbReference>